<organism evidence="1 2">
    <name type="scientific">Chiloscyllium punctatum</name>
    <name type="common">Brownbanded bambooshark</name>
    <name type="synonym">Hemiscyllium punctatum</name>
    <dbReference type="NCBI Taxonomy" id="137246"/>
    <lineage>
        <taxon>Eukaryota</taxon>
        <taxon>Metazoa</taxon>
        <taxon>Chordata</taxon>
        <taxon>Craniata</taxon>
        <taxon>Vertebrata</taxon>
        <taxon>Chondrichthyes</taxon>
        <taxon>Elasmobranchii</taxon>
        <taxon>Galeomorphii</taxon>
        <taxon>Galeoidea</taxon>
        <taxon>Orectolobiformes</taxon>
        <taxon>Hemiscylliidae</taxon>
        <taxon>Chiloscyllium</taxon>
    </lineage>
</organism>
<dbReference type="EMBL" id="BEZZ01158596">
    <property type="protein sequence ID" value="GCC45358.1"/>
    <property type="molecule type" value="Genomic_DNA"/>
</dbReference>
<sequence length="116" mass="12998">RGPALDSFSCRSLRDAVESPRDVVHIAQRQCERMRAAMDELNGRMMACQILVTGLIARVANEQRDPLRFLSDFRDEIKAVVDGVNIAGLENSDRVRQVAQRTIDELFSLMKPPGGE</sequence>
<protein>
    <submittedName>
        <fullName evidence="1">Uncharacterized protein</fullName>
    </submittedName>
</protein>
<proteinExistence type="predicted"/>
<gene>
    <name evidence="1" type="ORF">chiPu_0029507</name>
</gene>
<comment type="caution">
    <text evidence="1">The sequence shown here is derived from an EMBL/GenBank/DDBJ whole genome shotgun (WGS) entry which is preliminary data.</text>
</comment>
<accession>A0A401TRW4</accession>
<reference evidence="1 2" key="1">
    <citation type="journal article" date="2018" name="Nat. Ecol. Evol.">
        <title>Shark genomes provide insights into elasmobranch evolution and the origin of vertebrates.</title>
        <authorList>
            <person name="Hara Y"/>
            <person name="Yamaguchi K"/>
            <person name="Onimaru K"/>
            <person name="Kadota M"/>
            <person name="Koyanagi M"/>
            <person name="Keeley SD"/>
            <person name="Tatsumi K"/>
            <person name="Tanaka K"/>
            <person name="Motone F"/>
            <person name="Kageyama Y"/>
            <person name="Nozu R"/>
            <person name="Adachi N"/>
            <person name="Nishimura O"/>
            <person name="Nakagawa R"/>
            <person name="Tanegashima C"/>
            <person name="Kiyatake I"/>
            <person name="Matsumoto R"/>
            <person name="Murakumo K"/>
            <person name="Nishida K"/>
            <person name="Terakita A"/>
            <person name="Kuratani S"/>
            <person name="Sato K"/>
            <person name="Hyodo S Kuraku.S."/>
        </authorList>
    </citation>
    <scope>NUCLEOTIDE SEQUENCE [LARGE SCALE GENOMIC DNA]</scope>
</reference>
<dbReference type="AlphaFoldDB" id="A0A401TRW4"/>
<keyword evidence="2" id="KW-1185">Reference proteome</keyword>
<evidence type="ECO:0000313" key="1">
    <source>
        <dbReference type="EMBL" id="GCC45358.1"/>
    </source>
</evidence>
<dbReference type="Proteomes" id="UP000287033">
    <property type="component" value="Unassembled WGS sequence"/>
</dbReference>
<evidence type="ECO:0000313" key="2">
    <source>
        <dbReference type="Proteomes" id="UP000287033"/>
    </source>
</evidence>
<feature type="non-terminal residue" evidence="1">
    <location>
        <position position="1"/>
    </location>
</feature>
<name>A0A401TRW4_CHIPU</name>